<name>A0A0K2TPX2_LEPSM</name>
<feature type="chain" id="PRO_5005488061" evidence="1">
    <location>
        <begin position="25"/>
        <end position="46"/>
    </location>
</feature>
<organism evidence="2">
    <name type="scientific">Lepeophtheirus salmonis</name>
    <name type="common">Salmon louse</name>
    <name type="synonym">Caligus salmonis</name>
    <dbReference type="NCBI Taxonomy" id="72036"/>
    <lineage>
        <taxon>Eukaryota</taxon>
        <taxon>Metazoa</taxon>
        <taxon>Ecdysozoa</taxon>
        <taxon>Arthropoda</taxon>
        <taxon>Crustacea</taxon>
        <taxon>Multicrustacea</taxon>
        <taxon>Hexanauplia</taxon>
        <taxon>Copepoda</taxon>
        <taxon>Siphonostomatoida</taxon>
        <taxon>Caligidae</taxon>
        <taxon>Lepeophtheirus</taxon>
    </lineage>
</organism>
<dbReference type="EMBL" id="HACA01010080">
    <property type="protein sequence ID" value="CDW27441.1"/>
    <property type="molecule type" value="Transcribed_RNA"/>
</dbReference>
<sequence length="46" mass="5265">MYTVSTCLHLFIVIFQSILHRPNCFECLKLVVSNDLCGTYSYFGTS</sequence>
<keyword evidence="1" id="KW-0732">Signal</keyword>
<reference evidence="2" key="1">
    <citation type="submission" date="2014-05" db="EMBL/GenBank/DDBJ databases">
        <authorList>
            <person name="Chronopoulou M."/>
        </authorList>
    </citation>
    <scope>NUCLEOTIDE SEQUENCE</scope>
    <source>
        <tissue evidence="2">Whole organism</tissue>
    </source>
</reference>
<feature type="signal peptide" evidence="1">
    <location>
        <begin position="1"/>
        <end position="24"/>
    </location>
</feature>
<accession>A0A0K2TPX2</accession>
<proteinExistence type="predicted"/>
<dbReference type="AlphaFoldDB" id="A0A0K2TPX2"/>
<evidence type="ECO:0000313" key="2">
    <source>
        <dbReference type="EMBL" id="CDW27441.1"/>
    </source>
</evidence>
<evidence type="ECO:0000256" key="1">
    <source>
        <dbReference type="SAM" id="SignalP"/>
    </source>
</evidence>
<protein>
    <submittedName>
        <fullName evidence="2">Uncharacterized protein</fullName>
    </submittedName>
</protein>